<evidence type="ECO:0000256" key="1">
    <source>
        <dbReference type="SAM" id="Phobius"/>
    </source>
</evidence>
<feature type="transmembrane region" description="Helical" evidence="1">
    <location>
        <begin position="83"/>
        <end position="104"/>
    </location>
</feature>
<accession>A0A2A9F7G8</accession>
<dbReference type="AlphaFoldDB" id="A0A2A9F7G8"/>
<name>A0A2A9F7G8_9PSEU</name>
<evidence type="ECO:0000313" key="2">
    <source>
        <dbReference type="EMBL" id="PFG46440.1"/>
    </source>
</evidence>
<proteinExistence type="predicted"/>
<evidence type="ECO:0000313" key="3">
    <source>
        <dbReference type="Proteomes" id="UP000243542"/>
    </source>
</evidence>
<keyword evidence="3" id="KW-1185">Reference proteome</keyword>
<comment type="caution">
    <text evidence="2">The sequence shown here is derived from an EMBL/GenBank/DDBJ whole genome shotgun (WGS) entry which is preliminary data.</text>
</comment>
<sequence>MNFPGPAGYNRACSGYSPQVNRPGPVRWLRYVYGGRLPDDYREWVLHDTTTGTWLLRAAFQIFAIALPWLVAAFFVLTLLTPLPVTVVVAALLMCLALSMFLTLTSADEFAEVRLAKHGFPPGTGKLVRKRRGGHSTWP</sequence>
<gene>
    <name evidence="2" type="ORF">ATK36_1415</name>
</gene>
<feature type="transmembrane region" description="Helical" evidence="1">
    <location>
        <begin position="54"/>
        <end position="77"/>
    </location>
</feature>
<dbReference type="Proteomes" id="UP000243542">
    <property type="component" value="Unassembled WGS sequence"/>
</dbReference>
<evidence type="ECO:0008006" key="4">
    <source>
        <dbReference type="Google" id="ProtNLM"/>
    </source>
</evidence>
<protein>
    <recommendedName>
        <fullName evidence="4">DUF5313 family protein</fullName>
    </recommendedName>
</protein>
<reference evidence="2 3" key="1">
    <citation type="submission" date="2017-10" db="EMBL/GenBank/DDBJ databases">
        <title>Sequencing the genomes of 1000 actinobacteria strains.</title>
        <authorList>
            <person name="Klenk H.-P."/>
        </authorList>
    </citation>
    <scope>NUCLEOTIDE SEQUENCE [LARGE SCALE GENOMIC DNA]</scope>
    <source>
        <strain evidence="2 3">DSM 46092</strain>
    </source>
</reference>
<organism evidence="2 3">
    <name type="scientific">Amycolatopsis sulphurea</name>
    <dbReference type="NCBI Taxonomy" id="76022"/>
    <lineage>
        <taxon>Bacteria</taxon>
        <taxon>Bacillati</taxon>
        <taxon>Actinomycetota</taxon>
        <taxon>Actinomycetes</taxon>
        <taxon>Pseudonocardiales</taxon>
        <taxon>Pseudonocardiaceae</taxon>
        <taxon>Amycolatopsis</taxon>
    </lineage>
</organism>
<dbReference type="EMBL" id="PDJK01000002">
    <property type="protein sequence ID" value="PFG46440.1"/>
    <property type="molecule type" value="Genomic_DNA"/>
</dbReference>
<keyword evidence="1" id="KW-0812">Transmembrane</keyword>
<dbReference type="InterPro" id="IPR035197">
    <property type="entry name" value="DUF5313"/>
</dbReference>
<keyword evidence="1" id="KW-0472">Membrane</keyword>
<keyword evidence="1" id="KW-1133">Transmembrane helix</keyword>
<dbReference type="Pfam" id="PF17240">
    <property type="entry name" value="DUF5313"/>
    <property type="match status" value="1"/>
</dbReference>